<feature type="compositionally biased region" description="Polar residues" evidence="3">
    <location>
        <begin position="602"/>
        <end position="614"/>
    </location>
</feature>
<dbReference type="InterPro" id="IPR035979">
    <property type="entry name" value="RBD_domain_sf"/>
</dbReference>
<proteinExistence type="predicted"/>
<dbReference type="FunFam" id="3.30.70.330:FF:000145">
    <property type="entry name" value="Putative RNP domain-containing protein"/>
    <property type="match status" value="1"/>
</dbReference>
<feature type="compositionally biased region" description="Pro residues" evidence="3">
    <location>
        <begin position="490"/>
        <end position="505"/>
    </location>
</feature>
<dbReference type="EMBL" id="SPNW01000024">
    <property type="protein sequence ID" value="TIA89813.1"/>
    <property type="molecule type" value="Genomic_DNA"/>
</dbReference>
<dbReference type="InterPro" id="IPR000504">
    <property type="entry name" value="RRM_dom"/>
</dbReference>
<feature type="region of interest" description="Disordered" evidence="3">
    <location>
        <begin position="353"/>
        <end position="432"/>
    </location>
</feature>
<dbReference type="GO" id="GO:0005634">
    <property type="term" value="C:nucleus"/>
    <property type="evidence" value="ECO:0007669"/>
    <property type="project" value="TreeGrafter"/>
</dbReference>
<feature type="region of interest" description="Disordered" evidence="3">
    <location>
        <begin position="459"/>
        <end position="505"/>
    </location>
</feature>
<evidence type="ECO:0000256" key="2">
    <source>
        <dbReference type="PROSITE-ProRule" id="PRU00176"/>
    </source>
</evidence>
<protein>
    <recommendedName>
        <fullName evidence="4">RRM domain-containing protein</fullName>
    </recommendedName>
</protein>
<feature type="compositionally biased region" description="Basic and acidic residues" evidence="3">
    <location>
        <begin position="677"/>
        <end position="702"/>
    </location>
</feature>
<dbReference type="InterPro" id="IPR012677">
    <property type="entry name" value="Nucleotide-bd_a/b_plait_sf"/>
</dbReference>
<feature type="compositionally biased region" description="Polar residues" evidence="3">
    <location>
        <begin position="656"/>
        <end position="672"/>
    </location>
</feature>
<dbReference type="AlphaFoldDB" id="A0A4V4LU19"/>
<evidence type="ECO:0000313" key="5">
    <source>
        <dbReference type="EMBL" id="TIA89813.1"/>
    </source>
</evidence>
<dbReference type="OrthoDB" id="1049195at2759"/>
<dbReference type="Proteomes" id="UP000310189">
    <property type="component" value="Unassembled WGS sequence"/>
</dbReference>
<dbReference type="GO" id="GO:0003729">
    <property type="term" value="F:mRNA binding"/>
    <property type="evidence" value="ECO:0007669"/>
    <property type="project" value="TreeGrafter"/>
</dbReference>
<evidence type="ECO:0000313" key="6">
    <source>
        <dbReference type="Proteomes" id="UP000310189"/>
    </source>
</evidence>
<feature type="compositionally biased region" description="Low complexity" evidence="3">
    <location>
        <begin position="389"/>
        <end position="424"/>
    </location>
</feature>
<gene>
    <name evidence="5" type="ORF">E3P99_01882</name>
</gene>
<feature type="region of interest" description="Disordered" evidence="3">
    <location>
        <begin position="656"/>
        <end position="723"/>
    </location>
</feature>
<keyword evidence="6" id="KW-1185">Reference proteome</keyword>
<reference evidence="5 6" key="1">
    <citation type="submission" date="2019-03" db="EMBL/GenBank/DDBJ databases">
        <title>Sequencing 23 genomes of Wallemia ichthyophaga.</title>
        <authorList>
            <person name="Gostincar C."/>
        </authorList>
    </citation>
    <scope>NUCLEOTIDE SEQUENCE [LARGE SCALE GENOMIC DNA]</scope>
    <source>
        <strain evidence="5 6">EXF-5753</strain>
    </source>
</reference>
<dbReference type="GO" id="GO:1990904">
    <property type="term" value="C:ribonucleoprotein complex"/>
    <property type="evidence" value="ECO:0007669"/>
    <property type="project" value="TreeGrafter"/>
</dbReference>
<feature type="compositionally biased region" description="Acidic residues" evidence="3">
    <location>
        <begin position="615"/>
        <end position="629"/>
    </location>
</feature>
<organism evidence="5 6">
    <name type="scientific">Wallemia hederae</name>
    <dbReference type="NCBI Taxonomy" id="1540922"/>
    <lineage>
        <taxon>Eukaryota</taxon>
        <taxon>Fungi</taxon>
        <taxon>Dikarya</taxon>
        <taxon>Basidiomycota</taxon>
        <taxon>Wallemiomycotina</taxon>
        <taxon>Wallemiomycetes</taxon>
        <taxon>Wallemiales</taxon>
        <taxon>Wallemiaceae</taxon>
        <taxon>Wallemia</taxon>
    </lineage>
</organism>
<dbReference type="InterPro" id="IPR050374">
    <property type="entry name" value="RRT5_SRSF_SR"/>
</dbReference>
<dbReference type="Pfam" id="PF00076">
    <property type="entry name" value="RRM_1"/>
    <property type="match status" value="2"/>
</dbReference>
<comment type="caution">
    <text evidence="5">The sequence shown here is derived from an EMBL/GenBank/DDBJ whole genome shotgun (WGS) entry which is preliminary data.</text>
</comment>
<dbReference type="PANTHER" id="PTHR23003">
    <property type="entry name" value="RNA RECOGNITION MOTIF RRM DOMAIN CONTAINING PROTEIN"/>
    <property type="match status" value="1"/>
</dbReference>
<dbReference type="SUPFAM" id="SSF54928">
    <property type="entry name" value="RNA-binding domain, RBD"/>
    <property type="match status" value="2"/>
</dbReference>
<sequence length="723" mass="76423">MANKFGLKRGITDVDIEQVIHSATASTEAAATLLRNSPLNTPGAGVGASGRDGRTHLFVGNLPYRVRWQDLKDLFRKAGTVLRADVALGLDNRSKGYGNVLMGSEIDAAKAIDLYNGYVWQTRTLEVRPDRLPPEYDLPGPQSQPHNQSVRPMMGAIPPHLLHHWNQPLYNQMPASVHAPHPGAPPRMFSDSAAIDRSASSYSNVAQFQDTNSHAAIEPLFNRGVSVSGGHAMQALGLSPSSVRLARSLGVHSDKAQMNVQPPASSLPSRTVFVSNLPYNVQWQELKDMFRAAGNVVRSEVAVNQDGASKGYAVLTFALEGEALKAVQLFDGFELAGRLLRVHLEKELADLALSRPPGPPSISSNAFSDSVNHSSAQSTPNSGLGIVPAGAASSSGFSAGSTSDISKESPFTTPSSPPGGAQPSPSYPLPRMVSSDSANIAIAAAKKMDELSLEDGLNKNEAKSPRSAAHPGKISLPPATFSHNSFQSLPPQPPSSGAAPPPMTPSMPGFFLGTFAAATPGGYIPEMMSPGIGPFSPGVVSSPSTHFNPYLNPAPGAPIYYGPSTQPGTPGAGYNPMFPPVYQLPYAQYQQVGPEHAGHAGLSQQHQPQLSSEGENGDGQEELAGEEDASASASADKQIDGYPFPIITDDSALTKQNNDSAVSSGSDATTIPANDGGFEKEKVYRERMHTLEKARAHSHEAPLEYDPASHAIPKPKLLHHSKT</sequence>
<feature type="compositionally biased region" description="Polar residues" evidence="3">
    <location>
        <begin position="361"/>
        <end position="382"/>
    </location>
</feature>
<dbReference type="Gene3D" id="3.30.70.330">
    <property type="match status" value="2"/>
</dbReference>
<dbReference type="GO" id="GO:0005737">
    <property type="term" value="C:cytoplasm"/>
    <property type="evidence" value="ECO:0007669"/>
    <property type="project" value="TreeGrafter"/>
</dbReference>
<evidence type="ECO:0000256" key="1">
    <source>
        <dbReference type="ARBA" id="ARBA00022884"/>
    </source>
</evidence>
<evidence type="ECO:0000256" key="3">
    <source>
        <dbReference type="SAM" id="MobiDB-lite"/>
    </source>
</evidence>
<keyword evidence="1 2" id="KW-0694">RNA-binding</keyword>
<feature type="region of interest" description="Disordered" evidence="3">
    <location>
        <begin position="593"/>
        <end position="643"/>
    </location>
</feature>
<dbReference type="PANTHER" id="PTHR23003:SF64">
    <property type="entry name" value="RRM DOMAIN-CONTAINING PROTEIN"/>
    <property type="match status" value="1"/>
</dbReference>
<feature type="domain" description="RRM" evidence="4">
    <location>
        <begin position="55"/>
        <end position="132"/>
    </location>
</feature>
<dbReference type="SMART" id="SM00360">
    <property type="entry name" value="RRM"/>
    <property type="match status" value="2"/>
</dbReference>
<evidence type="ECO:0000259" key="4">
    <source>
        <dbReference type="PROSITE" id="PS50102"/>
    </source>
</evidence>
<name>A0A4V4LU19_9BASI</name>
<feature type="domain" description="RRM" evidence="4">
    <location>
        <begin position="270"/>
        <end position="347"/>
    </location>
</feature>
<dbReference type="PROSITE" id="PS50102">
    <property type="entry name" value="RRM"/>
    <property type="match status" value="2"/>
</dbReference>
<accession>A0A4V4LU19</accession>